<accession>Q2FU11</accession>
<protein>
    <recommendedName>
        <fullName evidence="1">PEGA domain-containing protein</fullName>
    </recommendedName>
</protein>
<evidence type="ECO:0000313" key="3">
    <source>
        <dbReference type="Proteomes" id="UP000001941"/>
    </source>
</evidence>
<dbReference type="Proteomes" id="UP000001941">
    <property type="component" value="Chromosome"/>
</dbReference>
<dbReference type="AlphaFoldDB" id="Q2FU11"/>
<dbReference type="HOGENOM" id="CLU_759944_0_0_2"/>
<dbReference type="EMBL" id="CP000254">
    <property type="protein sequence ID" value="ABD42180.1"/>
    <property type="molecule type" value="Genomic_DNA"/>
</dbReference>
<dbReference type="InterPro" id="IPR036278">
    <property type="entry name" value="Sialidase_sf"/>
</dbReference>
<dbReference type="Gene3D" id="2.115.10.20">
    <property type="entry name" value="Glycosyl hydrolase domain, family 43"/>
    <property type="match status" value="2"/>
</dbReference>
<name>Q2FU11_METHJ</name>
<dbReference type="Pfam" id="PF08308">
    <property type="entry name" value="PEGA"/>
    <property type="match status" value="1"/>
</dbReference>
<dbReference type="InterPro" id="IPR013229">
    <property type="entry name" value="PEGA"/>
</dbReference>
<evidence type="ECO:0000259" key="1">
    <source>
        <dbReference type="Pfam" id="PF08308"/>
    </source>
</evidence>
<reference evidence="3" key="1">
    <citation type="journal article" date="2016" name="Stand. Genomic Sci.">
        <title>Complete genome sequence of Methanospirillum hungatei type strain JF1.</title>
        <authorList>
            <person name="Gunsalus R.P."/>
            <person name="Cook L.E."/>
            <person name="Crable B."/>
            <person name="Rohlin L."/>
            <person name="McDonald E."/>
            <person name="Mouttaki H."/>
            <person name="Sieber J.R."/>
            <person name="Poweleit N."/>
            <person name="Zhou H."/>
            <person name="Lapidus A.L."/>
            <person name="Daligault H.E."/>
            <person name="Land M."/>
            <person name="Gilna P."/>
            <person name="Ivanova N."/>
            <person name="Kyrpides N."/>
            <person name="Culley D.E."/>
            <person name="McInerney M.J."/>
        </authorList>
    </citation>
    <scope>NUCLEOTIDE SEQUENCE [LARGE SCALE GENOMIC DNA]</scope>
    <source>
        <strain evidence="3">ATCC 27890 / DSM 864 / NBRC 100397 / JF-1</strain>
    </source>
</reference>
<evidence type="ECO:0000313" key="2">
    <source>
        <dbReference type="EMBL" id="ABD42180.1"/>
    </source>
</evidence>
<dbReference type="SUPFAM" id="SSF50939">
    <property type="entry name" value="Sialidases"/>
    <property type="match status" value="1"/>
</dbReference>
<feature type="domain" description="PEGA" evidence="1">
    <location>
        <begin position="9"/>
        <end position="73"/>
    </location>
</feature>
<dbReference type="KEGG" id="mhu:Mhun_2480"/>
<keyword evidence="3" id="KW-1185">Reference proteome</keyword>
<dbReference type="EnsemblBacteria" id="ABD42180">
    <property type="protein sequence ID" value="ABD42180"/>
    <property type="gene ID" value="Mhun_2480"/>
</dbReference>
<gene>
    <name evidence="2" type="ordered locus">Mhun_2480</name>
</gene>
<dbReference type="CDD" id="cd15482">
    <property type="entry name" value="Sialidase_non-viral"/>
    <property type="match status" value="1"/>
</dbReference>
<dbReference type="InParanoid" id="Q2FU11"/>
<organism evidence="2 3">
    <name type="scientific">Methanospirillum hungatei JF-1 (strain ATCC 27890 / DSM 864 / NBRC 100397 / JF-1)</name>
    <dbReference type="NCBI Taxonomy" id="323259"/>
    <lineage>
        <taxon>Archaea</taxon>
        <taxon>Methanobacteriati</taxon>
        <taxon>Methanobacteriota</taxon>
        <taxon>Stenosarchaea group</taxon>
        <taxon>Methanomicrobia</taxon>
        <taxon>Methanomicrobiales</taxon>
        <taxon>Methanospirillaceae</taxon>
        <taxon>Methanospirillum</taxon>
    </lineage>
</organism>
<dbReference type="eggNOG" id="arCOG06661">
    <property type="taxonomic scope" value="Archaea"/>
</dbReference>
<dbReference type="InterPro" id="IPR023296">
    <property type="entry name" value="Glyco_hydro_beta-prop_sf"/>
</dbReference>
<sequence>MVSVAAESGSLEITADIPSVPVYIDNEYAGLSPVHVSEILEGYHLIRASPEGFFSQTQNISVEAGELTYVSFSFLNSDKIPMPALVRIGECVGTPEPSDLDGTAYDIIRLPDGSLMAYYSGWEEGIMCMESTDGISWERMSEPCLGVPTRGSVFRTEPWVFALPDGTYRMVFRQTVGHQHSLYLGTSQDGISFSGEEQIPIDGEDTQGNSGYPSVPTGITYDDGTVRMYYSIPGSGIKSAISDDMGISWKKEDGIRIRYGTDPAVMILPDGRTGIFYVDTTPKSKGQRIFFSLSEDGLNFSGLPVQVLETMEPGVWLMDPEIISEDDTTYLYFSVMGMEGMQHHTLPGTLRSVIDMGCLSRQVS</sequence>
<proteinExistence type="predicted"/>